<evidence type="ECO:0000256" key="6">
    <source>
        <dbReference type="ARBA" id="ARBA00025581"/>
    </source>
</evidence>
<dbReference type="PROSITE" id="PS51351">
    <property type="entry name" value="TFIIE_BETA_C"/>
    <property type="match status" value="1"/>
</dbReference>
<keyword evidence="10" id="KW-1185">Reference proteome</keyword>
<keyword evidence="3" id="KW-0238">DNA-binding</keyword>
<dbReference type="PANTHER" id="PTHR12716:SF8">
    <property type="entry name" value="TRANSCRIPTION INITIATION FACTOR IIE SUBUNIT BETA"/>
    <property type="match status" value="1"/>
</dbReference>
<keyword evidence="5" id="KW-0539">Nucleus</keyword>
<reference evidence="9" key="1">
    <citation type="journal article" date="2020" name="Stud. Mycol.">
        <title>101 Dothideomycetes genomes: a test case for predicting lifestyles and emergence of pathogens.</title>
        <authorList>
            <person name="Haridas S."/>
            <person name="Albert R."/>
            <person name="Binder M."/>
            <person name="Bloem J."/>
            <person name="Labutti K."/>
            <person name="Salamov A."/>
            <person name="Andreopoulos B."/>
            <person name="Baker S."/>
            <person name="Barry K."/>
            <person name="Bills G."/>
            <person name="Bluhm B."/>
            <person name="Cannon C."/>
            <person name="Castanera R."/>
            <person name="Culley D."/>
            <person name="Daum C."/>
            <person name="Ezra D."/>
            <person name="Gonzalez J."/>
            <person name="Henrissat B."/>
            <person name="Kuo A."/>
            <person name="Liang C."/>
            <person name="Lipzen A."/>
            <person name="Lutzoni F."/>
            <person name="Magnuson J."/>
            <person name="Mondo S."/>
            <person name="Nolan M."/>
            <person name="Ohm R."/>
            <person name="Pangilinan J."/>
            <person name="Park H.-J."/>
            <person name="Ramirez L."/>
            <person name="Alfaro M."/>
            <person name="Sun H."/>
            <person name="Tritt A."/>
            <person name="Yoshinaga Y."/>
            <person name="Zwiers L.-H."/>
            <person name="Turgeon B."/>
            <person name="Goodwin S."/>
            <person name="Spatafora J."/>
            <person name="Crous P."/>
            <person name="Grigoriev I."/>
        </authorList>
    </citation>
    <scope>NUCLEOTIDE SEQUENCE</scope>
    <source>
        <strain evidence="9">CBS 133067</strain>
    </source>
</reference>
<dbReference type="InterPro" id="IPR040501">
    <property type="entry name" value="TFA2_Winged_2"/>
</dbReference>
<evidence type="ECO:0000256" key="1">
    <source>
        <dbReference type="ARBA" id="ARBA00004123"/>
    </source>
</evidence>
<dbReference type="GO" id="GO:0003677">
    <property type="term" value="F:DNA binding"/>
    <property type="evidence" value="ECO:0007669"/>
    <property type="project" value="UniProtKB-KW"/>
</dbReference>
<comment type="caution">
    <text evidence="9">The sequence shown here is derived from an EMBL/GenBank/DDBJ whole genome shotgun (WGS) entry which is preliminary data.</text>
</comment>
<dbReference type="Proteomes" id="UP000799772">
    <property type="component" value="Unassembled WGS sequence"/>
</dbReference>
<evidence type="ECO:0000256" key="2">
    <source>
        <dbReference type="ARBA" id="ARBA00023015"/>
    </source>
</evidence>
<organism evidence="9 10">
    <name type="scientific">Rhizodiscina lignyota</name>
    <dbReference type="NCBI Taxonomy" id="1504668"/>
    <lineage>
        <taxon>Eukaryota</taxon>
        <taxon>Fungi</taxon>
        <taxon>Dikarya</taxon>
        <taxon>Ascomycota</taxon>
        <taxon>Pezizomycotina</taxon>
        <taxon>Dothideomycetes</taxon>
        <taxon>Pleosporomycetidae</taxon>
        <taxon>Aulographales</taxon>
        <taxon>Rhizodiscinaceae</taxon>
        <taxon>Rhizodiscina</taxon>
    </lineage>
</organism>
<comment type="function">
    <text evidence="6">Recruits TFIIH to the initiation complex and stimulates the RNA polymerase II C-terminal domain kinase and DNA-dependent ATPase activities of TFIIH. Both TFIIH and TFIIE are required for promoter clearance by RNA polymerase.</text>
</comment>
<gene>
    <name evidence="9" type="ORF">NA57DRAFT_70260</name>
</gene>
<proteinExistence type="predicted"/>
<dbReference type="PANTHER" id="PTHR12716">
    <property type="entry name" value="TRANSCRIPTION INITIATION FACTOR IIE, BETA SUBUNIT"/>
    <property type="match status" value="1"/>
</dbReference>
<keyword evidence="4" id="KW-0804">Transcription</keyword>
<evidence type="ECO:0000313" key="9">
    <source>
        <dbReference type="EMBL" id="KAF2104048.1"/>
    </source>
</evidence>
<dbReference type="Pfam" id="PF02186">
    <property type="entry name" value="TFIIE_beta"/>
    <property type="match status" value="1"/>
</dbReference>
<feature type="region of interest" description="Disordered" evidence="7">
    <location>
        <begin position="189"/>
        <end position="234"/>
    </location>
</feature>
<dbReference type="PIRSF" id="PIRSF016398">
    <property type="entry name" value="TFIIE-beta"/>
    <property type="match status" value="1"/>
</dbReference>
<sequence length="234" mass="26622">MESVSAYSQPSNTGFGVSLPTQLFYTEEYLKDKDRPMTFEDIWSYLSIPADSDTTEAVLKQHLQSGRVKVIYDPKGFGGQGSYRYRPKHDVRSAEQLKEYLQKQTTMQGVDVKELRDGWKDAQPAINALEARAELRVTRNKNGEAKAVWADDPSLKQDIRPDFKAAWQVSRLPANSEELRTQLLDAGLKPATERKVVQSAGKPKEKKRKGPRQSGRMTNVHMQGLLKDYSYLKR</sequence>
<dbReference type="EMBL" id="ML978121">
    <property type="protein sequence ID" value="KAF2104048.1"/>
    <property type="molecule type" value="Genomic_DNA"/>
</dbReference>
<accession>A0A9P4IRI2</accession>
<evidence type="ECO:0000256" key="3">
    <source>
        <dbReference type="ARBA" id="ARBA00023125"/>
    </source>
</evidence>
<comment type="subcellular location">
    <subcellularLocation>
        <location evidence="1">Nucleus</location>
    </subcellularLocation>
</comment>
<evidence type="ECO:0000259" key="8">
    <source>
        <dbReference type="PROSITE" id="PS51351"/>
    </source>
</evidence>
<evidence type="ECO:0000256" key="5">
    <source>
        <dbReference type="ARBA" id="ARBA00023242"/>
    </source>
</evidence>
<name>A0A9P4IRI2_9PEZI</name>
<evidence type="ECO:0000313" key="10">
    <source>
        <dbReference type="Proteomes" id="UP000799772"/>
    </source>
</evidence>
<dbReference type="InterPro" id="IPR016656">
    <property type="entry name" value="TFIIE-bsu"/>
</dbReference>
<dbReference type="GO" id="GO:0006367">
    <property type="term" value="P:transcription initiation at RNA polymerase II promoter"/>
    <property type="evidence" value="ECO:0007669"/>
    <property type="project" value="InterPro"/>
</dbReference>
<feature type="domain" description="TFIIE beta" evidence="8">
    <location>
        <begin position="7"/>
        <end position="92"/>
    </location>
</feature>
<dbReference type="InterPro" id="IPR003166">
    <property type="entry name" value="TFIIE_bsu_DNA-bd"/>
</dbReference>
<dbReference type="OrthoDB" id="5323195at2759"/>
<evidence type="ECO:0000256" key="4">
    <source>
        <dbReference type="ARBA" id="ARBA00023163"/>
    </source>
</evidence>
<dbReference type="GO" id="GO:0005673">
    <property type="term" value="C:transcription factor TFIIE complex"/>
    <property type="evidence" value="ECO:0007669"/>
    <property type="project" value="InterPro"/>
</dbReference>
<dbReference type="Pfam" id="PF18121">
    <property type="entry name" value="TFA2_Winged_2"/>
    <property type="match status" value="1"/>
</dbReference>
<evidence type="ECO:0000256" key="7">
    <source>
        <dbReference type="SAM" id="MobiDB-lite"/>
    </source>
</evidence>
<dbReference type="GO" id="GO:0001097">
    <property type="term" value="F:TFIIH-class transcription factor complex binding"/>
    <property type="evidence" value="ECO:0007669"/>
    <property type="project" value="TreeGrafter"/>
</dbReference>
<keyword evidence="2" id="KW-0805">Transcription regulation</keyword>
<protein>
    <recommendedName>
        <fullName evidence="8">TFIIE beta domain-containing protein</fullName>
    </recommendedName>
</protein>
<dbReference type="AlphaFoldDB" id="A0A9P4IRI2"/>